<dbReference type="Gene3D" id="3.90.228.20">
    <property type="match status" value="1"/>
</dbReference>
<dbReference type="OrthoDB" id="9806325at2"/>
<keyword evidence="10" id="KW-0479">Metal-binding</keyword>
<keyword evidence="10" id="KW-0464">Manganese</keyword>
<feature type="binding site" evidence="10">
    <location>
        <position position="252"/>
    </location>
    <ligand>
        <name>Mn(2+)</name>
        <dbReference type="ChEBI" id="CHEBI:29035"/>
    </ligand>
</feature>
<name>A0A017RWP6_9CLOT</name>
<dbReference type="InterPro" id="IPR001272">
    <property type="entry name" value="PEP_carboxykinase_ATP"/>
</dbReference>
<feature type="binding site" evidence="10">
    <location>
        <position position="196"/>
    </location>
    <ligand>
        <name>substrate</name>
    </ligand>
</feature>
<dbReference type="EC" id="4.1.1.49" evidence="3 10"/>
<feature type="binding site" evidence="10">
    <location>
        <position position="215"/>
    </location>
    <ligand>
        <name>ATP</name>
        <dbReference type="ChEBI" id="CHEBI:30616"/>
    </ligand>
</feature>
<feature type="binding site" evidence="10">
    <location>
        <position position="441"/>
    </location>
    <ligand>
        <name>ATP</name>
        <dbReference type="ChEBI" id="CHEBI:30616"/>
    </ligand>
</feature>
<feature type="binding site" evidence="10">
    <location>
        <position position="196"/>
    </location>
    <ligand>
        <name>Mn(2+)</name>
        <dbReference type="ChEBI" id="CHEBI:29035"/>
    </ligand>
</feature>
<dbReference type="SUPFAM" id="SSF53795">
    <property type="entry name" value="PEP carboxykinase-like"/>
    <property type="match status" value="1"/>
</dbReference>
<organism evidence="11 12">
    <name type="scientific">Fervidicella metallireducens AeB</name>
    <dbReference type="NCBI Taxonomy" id="1403537"/>
    <lineage>
        <taxon>Bacteria</taxon>
        <taxon>Bacillati</taxon>
        <taxon>Bacillota</taxon>
        <taxon>Clostridia</taxon>
        <taxon>Eubacteriales</taxon>
        <taxon>Clostridiaceae</taxon>
        <taxon>Fervidicella</taxon>
    </lineage>
</organism>
<evidence type="ECO:0000256" key="3">
    <source>
        <dbReference type="ARBA" id="ARBA00012363"/>
    </source>
</evidence>
<dbReference type="GO" id="GO:0004612">
    <property type="term" value="F:phosphoenolpyruvate carboxykinase (ATP) activity"/>
    <property type="evidence" value="ECO:0007669"/>
    <property type="project" value="UniProtKB-UniRule"/>
</dbReference>
<dbReference type="GO" id="GO:0005524">
    <property type="term" value="F:ATP binding"/>
    <property type="evidence" value="ECO:0007669"/>
    <property type="project" value="UniProtKB-UniRule"/>
</dbReference>
<dbReference type="EMBL" id="AZQP01000007">
    <property type="protein sequence ID" value="EYE89198.1"/>
    <property type="molecule type" value="Genomic_DNA"/>
</dbReference>
<evidence type="ECO:0000256" key="5">
    <source>
        <dbReference type="ARBA" id="ARBA00022741"/>
    </source>
</evidence>
<keyword evidence="4 10" id="KW-0312">Gluconeogenesis</keyword>
<dbReference type="STRING" id="1403537.Q428_03640"/>
<feature type="binding site" evidence="10">
    <location>
        <position position="215"/>
    </location>
    <ligand>
        <name>Mn(2+)</name>
        <dbReference type="ChEBI" id="CHEBI:29035"/>
    </ligand>
</feature>
<dbReference type="HAMAP" id="MF_00453">
    <property type="entry name" value="PEPCK_ATP"/>
    <property type="match status" value="1"/>
</dbReference>
<reference evidence="11 12" key="1">
    <citation type="journal article" date="2014" name="Genome Announc.">
        <title>Draft Genome Sequence of Fervidicella metallireducens Strain AeBT, an Iron-Reducing Thermoanaerobe from the Great Artesian Basin.</title>
        <authorList>
            <person name="Patel B.K."/>
        </authorList>
    </citation>
    <scope>NUCLEOTIDE SEQUENCE [LARGE SCALE GENOMIC DNA]</scope>
    <source>
        <strain evidence="11 12">AeB</strain>
    </source>
</reference>
<dbReference type="PANTHER" id="PTHR30031">
    <property type="entry name" value="PHOSPHOENOLPYRUVATE CARBOXYKINASE ATP"/>
    <property type="match status" value="1"/>
</dbReference>
<keyword evidence="6 10" id="KW-0210">Decarboxylase</keyword>
<keyword evidence="12" id="KW-1185">Reference proteome</keyword>
<comment type="caution">
    <text evidence="11">The sequence shown here is derived from an EMBL/GenBank/DDBJ whole genome shotgun (WGS) entry which is preliminary data.</text>
</comment>
<keyword evidence="11" id="KW-0418">Kinase</keyword>
<feature type="binding site" evidence="10">
    <location>
        <position position="55"/>
    </location>
    <ligand>
        <name>substrate</name>
    </ligand>
</feature>
<comment type="cofactor">
    <cofactor evidence="10">
        <name>Mn(2+)</name>
        <dbReference type="ChEBI" id="CHEBI:29035"/>
    </cofactor>
    <text evidence="10">Binds 1 Mn(2+) ion per subunit.</text>
</comment>
<dbReference type="GO" id="GO:0005829">
    <property type="term" value="C:cytosol"/>
    <property type="evidence" value="ECO:0007669"/>
    <property type="project" value="TreeGrafter"/>
</dbReference>
<feature type="binding site" evidence="10">
    <location>
        <position position="316"/>
    </location>
    <ligand>
        <name>ATP</name>
        <dbReference type="ChEBI" id="CHEBI:30616"/>
    </ligand>
</feature>
<keyword evidence="11" id="KW-0670">Pyruvate</keyword>
<evidence type="ECO:0000313" key="12">
    <source>
        <dbReference type="Proteomes" id="UP000019681"/>
    </source>
</evidence>
<dbReference type="Gene3D" id="3.40.449.10">
    <property type="entry name" value="Phosphoenolpyruvate Carboxykinase, domain 1"/>
    <property type="match status" value="1"/>
</dbReference>
<feature type="binding site" evidence="10">
    <location>
        <begin position="231"/>
        <end position="239"/>
    </location>
    <ligand>
        <name>ATP</name>
        <dbReference type="ChEBI" id="CHEBI:30616"/>
    </ligand>
</feature>
<dbReference type="PIRSF" id="PIRSF006294">
    <property type="entry name" value="PEP_crbxkin"/>
    <property type="match status" value="1"/>
</dbReference>
<dbReference type="Pfam" id="PF01293">
    <property type="entry name" value="PEPCK_ATP"/>
    <property type="match status" value="1"/>
</dbReference>
<dbReference type="PROSITE" id="PS00532">
    <property type="entry name" value="PEPCK_ATP"/>
    <property type="match status" value="1"/>
</dbReference>
<dbReference type="AlphaFoldDB" id="A0A017RWP6"/>
<evidence type="ECO:0000256" key="1">
    <source>
        <dbReference type="ARBA" id="ARBA00004742"/>
    </source>
</evidence>
<dbReference type="CDD" id="cd00484">
    <property type="entry name" value="PEPCK_ATP"/>
    <property type="match status" value="1"/>
</dbReference>
<dbReference type="NCBIfam" id="TIGR00224">
    <property type="entry name" value="pckA"/>
    <property type="match status" value="1"/>
</dbReference>
<evidence type="ECO:0000256" key="2">
    <source>
        <dbReference type="ARBA" id="ARBA00006052"/>
    </source>
</evidence>
<dbReference type="FunFam" id="2.170.8.10:FF:000001">
    <property type="entry name" value="Phosphoenolpyruvate carboxykinase (ATP)"/>
    <property type="match status" value="1"/>
</dbReference>
<evidence type="ECO:0000313" key="11">
    <source>
        <dbReference type="EMBL" id="EYE89198.1"/>
    </source>
</evidence>
<evidence type="ECO:0000256" key="6">
    <source>
        <dbReference type="ARBA" id="ARBA00022793"/>
    </source>
</evidence>
<evidence type="ECO:0000256" key="4">
    <source>
        <dbReference type="ARBA" id="ARBA00022432"/>
    </source>
</evidence>
<sequence>MLINENLNSLGFKGVKNIYKNLSVSELVERAVLNGEGKLTSSGALNVNTGKYTGRSPEDRFIVDQRSIHNDINWGKVNVPIAQENFDLIYKKLIEYFQGKDLYIFDGFAGADKRYSMKVRFINELACQNLFVHQLFIRPTEEELINFSPEFTLICAPGFKADPVVDKTNSEAFVIINFEKKMVIIGGTMYSGEMKKSIFSVLNYILPQKGVLPMHCSANIGIEGDTALFFGLSGTGKTTLSADPNRRLIGDDEHGWSDDGIFNFEGGCYAKCINLSKDNEPQIWNAIKFGTMLENVVADKNGEVDYSDDRFTENTRAAYPVDYIPGAVLEGTGSIPKTILFLTADAFGVLPPISKLTKEQAMYHFMSGYTSKLAGTERGIKEPQATFSACFGAPFMPMNPSFYAKMLGDKIESADVDVYLVNTGWAGGPYGVGKRMKLSYTRAMVTAAINGELKNVEYVEHPIFKLMMPVSCQGVPSEILNPINTWENKDEYRKYALELAKKFKENFSKFTDVPENIQEIAASIE</sequence>
<keyword evidence="7 10" id="KW-0067">ATP-binding</keyword>
<dbReference type="RefSeq" id="WP_035378248.1">
    <property type="nucleotide sequence ID" value="NZ_AZQP01000007.1"/>
</dbReference>
<feature type="binding site" evidence="10">
    <location>
        <position position="196"/>
    </location>
    <ligand>
        <name>ATP</name>
        <dbReference type="ChEBI" id="CHEBI:30616"/>
    </ligand>
</feature>
<comment type="pathway">
    <text evidence="1 10">Carbohydrate biosynthesis; gluconeogenesis.</text>
</comment>
<evidence type="ECO:0000256" key="9">
    <source>
        <dbReference type="ARBA" id="ARBA00047371"/>
    </source>
</evidence>
<dbReference type="Proteomes" id="UP000019681">
    <property type="component" value="Unassembled WGS sequence"/>
</dbReference>
<feature type="binding site" evidence="10">
    <location>
        <position position="316"/>
    </location>
    <ligand>
        <name>substrate</name>
    </ligand>
</feature>
<comment type="similarity">
    <text evidence="2 10">Belongs to the phosphoenolpyruvate carboxykinase (ATP) family.</text>
</comment>
<dbReference type="GO" id="GO:0006094">
    <property type="term" value="P:gluconeogenesis"/>
    <property type="evidence" value="ECO:0007669"/>
    <property type="project" value="UniProtKB-UniRule"/>
</dbReference>
<proteinExistence type="inferred from homology"/>
<dbReference type="NCBIfam" id="NF006821">
    <property type="entry name" value="PRK09344.1-3"/>
    <property type="match status" value="1"/>
</dbReference>
<dbReference type="Gene3D" id="2.170.8.10">
    <property type="entry name" value="Phosphoenolpyruvate Carboxykinase, domain 2"/>
    <property type="match status" value="1"/>
</dbReference>
<dbReference type="NCBIfam" id="NF006820">
    <property type="entry name" value="PRK09344.1-2"/>
    <property type="match status" value="1"/>
</dbReference>
<dbReference type="InterPro" id="IPR008210">
    <property type="entry name" value="PEP_carboxykinase_N"/>
</dbReference>
<comment type="caution">
    <text evidence="10">Lacks conserved residue(s) required for the propagation of feature annotation.</text>
</comment>
<dbReference type="UniPathway" id="UPA00138"/>
<dbReference type="PANTHER" id="PTHR30031:SF0">
    <property type="entry name" value="PHOSPHOENOLPYRUVATE CARBOXYKINASE (ATP)"/>
    <property type="match status" value="1"/>
</dbReference>
<dbReference type="SUPFAM" id="SSF68923">
    <property type="entry name" value="PEP carboxykinase N-terminal domain"/>
    <property type="match status" value="1"/>
</dbReference>
<keyword evidence="5 10" id="KW-0547">Nucleotide-binding</keyword>
<keyword evidence="8 10" id="KW-0456">Lyase</keyword>
<dbReference type="InterPro" id="IPR015994">
    <property type="entry name" value="PEPCK_ATP_CS"/>
</dbReference>
<keyword evidence="10" id="KW-0963">Cytoplasm</keyword>
<evidence type="ECO:0000256" key="10">
    <source>
        <dbReference type="HAMAP-Rule" id="MF_00453"/>
    </source>
</evidence>
<dbReference type="GO" id="GO:0046872">
    <property type="term" value="F:metal ion binding"/>
    <property type="evidence" value="ECO:0007669"/>
    <property type="project" value="UniProtKB-KW"/>
</dbReference>
<evidence type="ECO:0000256" key="7">
    <source>
        <dbReference type="ARBA" id="ARBA00022840"/>
    </source>
</evidence>
<comment type="function">
    <text evidence="10">Involved in the gluconeogenesis. Catalyzes the conversion of oxaloacetate (OAA) to phosphoenolpyruvate (PEP) through direct phosphoryl transfer between the nucleoside triphosphate and OAA.</text>
</comment>
<gene>
    <name evidence="10" type="primary">pckA</name>
    <name evidence="11" type="ORF">Q428_03640</name>
</gene>
<dbReference type="GO" id="GO:0016301">
    <property type="term" value="F:kinase activity"/>
    <property type="evidence" value="ECO:0007669"/>
    <property type="project" value="UniProtKB-KW"/>
</dbReference>
<feature type="binding site" evidence="10">
    <location>
        <position position="280"/>
    </location>
    <ligand>
        <name>ATP</name>
        <dbReference type="ChEBI" id="CHEBI:30616"/>
    </ligand>
</feature>
<feature type="binding site" evidence="10">
    <location>
        <position position="190"/>
    </location>
    <ligand>
        <name>substrate</name>
    </ligand>
</feature>
<keyword evidence="11" id="KW-0808">Transferase</keyword>
<comment type="subcellular location">
    <subcellularLocation>
        <location evidence="10">Cytoplasm</location>
    </subcellularLocation>
</comment>
<dbReference type="InterPro" id="IPR013035">
    <property type="entry name" value="PEP_carboxykinase_C"/>
</dbReference>
<evidence type="ECO:0000256" key="8">
    <source>
        <dbReference type="ARBA" id="ARBA00023239"/>
    </source>
</evidence>
<comment type="catalytic activity">
    <reaction evidence="9 10">
        <text>oxaloacetate + ATP = phosphoenolpyruvate + ADP + CO2</text>
        <dbReference type="Rhea" id="RHEA:18617"/>
        <dbReference type="ChEBI" id="CHEBI:16452"/>
        <dbReference type="ChEBI" id="CHEBI:16526"/>
        <dbReference type="ChEBI" id="CHEBI:30616"/>
        <dbReference type="ChEBI" id="CHEBI:58702"/>
        <dbReference type="ChEBI" id="CHEBI:456216"/>
        <dbReference type="EC" id="4.1.1.49"/>
    </reaction>
</comment>
<accession>A0A017RWP6</accession>
<protein>
    <recommendedName>
        <fullName evidence="3 10">Phosphoenolpyruvate carboxykinase (ATP)</fullName>
        <shortName evidence="10">PCK</shortName>
        <shortName evidence="10">PEP carboxykinase</shortName>
        <shortName evidence="10">PEPCK</shortName>
        <ecNumber evidence="3 10">4.1.1.49</ecNumber>
    </recommendedName>
</protein>